<dbReference type="InterPro" id="IPR057389">
    <property type="entry name" value="Zn-bd_phage"/>
</dbReference>
<reference evidence="2" key="1">
    <citation type="submission" date="2016-01" db="EMBL/GenBank/DDBJ databases">
        <title>Isolation and Characterization of Enterobacteria phage CBB.</title>
        <authorList>
            <person name="Buttimer C.T.H."/>
            <person name="Hendrix H."/>
            <person name="Alexandre H."/>
            <person name="O'Mahony J."/>
            <person name="Lavigne R."/>
            <person name="Coffey A."/>
        </authorList>
    </citation>
    <scope>NUCLEOTIDE SEQUENCE [LARGE SCALE GENOMIC DNA]</scope>
</reference>
<evidence type="ECO:0000313" key="2">
    <source>
        <dbReference type="Proteomes" id="UP000223891"/>
    </source>
</evidence>
<gene>
    <name evidence="1" type="ORF">CBB_119</name>
</gene>
<accession>A0A1L2CUI7</accession>
<protein>
    <submittedName>
        <fullName evidence="1">Uncharacterized protein</fullName>
    </submittedName>
</protein>
<keyword evidence="2" id="KW-1185">Reference proteome</keyword>
<organism evidence="1 2">
    <name type="scientific">Pectobacterium phage vB_PcaM_CBB</name>
    <dbReference type="NCBI Taxonomy" id="2772511"/>
    <lineage>
        <taxon>Viruses</taxon>
        <taxon>Duplodnaviria</taxon>
        <taxon>Heunggongvirae</taxon>
        <taxon>Uroviricota</taxon>
        <taxon>Caudoviricetes</taxon>
        <taxon>Mimasvirus</taxon>
        <taxon>Mimasvirus CBB</taxon>
    </lineage>
</organism>
<proteinExistence type="predicted"/>
<name>A0A1L2CUI7_9CAUD</name>
<evidence type="ECO:0000313" key="1">
    <source>
        <dbReference type="EMBL" id="AMM43684.1"/>
    </source>
</evidence>
<sequence>MKRDDETEEEYEERKRLAREHARKLKTGEWIDEHPASDKIVLCVRCLSTYHIRKAPRVMNDKVDIKEPVCPNCKCKIYYS</sequence>
<dbReference type="Proteomes" id="UP000223891">
    <property type="component" value="Segment"/>
</dbReference>
<dbReference type="Pfam" id="PF23903">
    <property type="entry name" value="Phage_zn_bind_2"/>
    <property type="match status" value="1"/>
</dbReference>
<dbReference type="EMBL" id="KU574722">
    <property type="protein sequence ID" value="AMM43684.1"/>
    <property type="molecule type" value="Genomic_DNA"/>
</dbReference>